<dbReference type="InterPro" id="IPR058792">
    <property type="entry name" value="Beta-barrel_RND_2"/>
</dbReference>
<dbReference type="PANTHER" id="PTHR30097">
    <property type="entry name" value="CATION EFFLUX SYSTEM PROTEIN CUSB"/>
    <property type="match status" value="1"/>
</dbReference>
<dbReference type="Gene3D" id="1.10.287.470">
    <property type="entry name" value="Helix hairpin bin"/>
    <property type="match status" value="1"/>
</dbReference>
<evidence type="ECO:0000256" key="1">
    <source>
        <dbReference type="ARBA" id="ARBA00009477"/>
    </source>
</evidence>
<dbReference type="GO" id="GO:0030313">
    <property type="term" value="C:cell envelope"/>
    <property type="evidence" value="ECO:0007669"/>
    <property type="project" value="TreeGrafter"/>
</dbReference>
<dbReference type="Pfam" id="PF25954">
    <property type="entry name" value="Beta-barrel_RND_2"/>
    <property type="match status" value="1"/>
</dbReference>
<evidence type="ECO:0000259" key="4">
    <source>
        <dbReference type="Pfam" id="PF25954"/>
    </source>
</evidence>
<dbReference type="NCBIfam" id="TIGR01730">
    <property type="entry name" value="RND_mfp"/>
    <property type="match status" value="1"/>
</dbReference>
<comment type="caution">
    <text evidence="7">The sequence shown here is derived from an EMBL/GenBank/DDBJ whole genome shotgun (WGS) entry which is preliminary data.</text>
</comment>
<dbReference type="Gene3D" id="2.40.30.170">
    <property type="match status" value="1"/>
</dbReference>
<feature type="coiled-coil region" evidence="3">
    <location>
        <begin position="170"/>
        <end position="197"/>
    </location>
</feature>
<keyword evidence="8" id="KW-1185">Reference proteome</keyword>
<dbReference type="GO" id="GO:0015679">
    <property type="term" value="P:plasma membrane copper ion transport"/>
    <property type="evidence" value="ECO:0007669"/>
    <property type="project" value="TreeGrafter"/>
</dbReference>
<keyword evidence="2" id="KW-0813">Transport</keyword>
<evidence type="ECO:0000256" key="3">
    <source>
        <dbReference type="SAM" id="Coils"/>
    </source>
</evidence>
<evidence type="ECO:0000313" key="8">
    <source>
        <dbReference type="Proteomes" id="UP000321746"/>
    </source>
</evidence>
<dbReference type="PANTHER" id="PTHR30097:SF4">
    <property type="entry name" value="SLR6042 PROTEIN"/>
    <property type="match status" value="1"/>
</dbReference>
<dbReference type="GO" id="GO:0022857">
    <property type="term" value="F:transmembrane transporter activity"/>
    <property type="evidence" value="ECO:0007669"/>
    <property type="project" value="InterPro"/>
</dbReference>
<proteinExistence type="inferred from homology"/>
<comment type="similarity">
    <text evidence="1">Belongs to the membrane fusion protein (MFP) (TC 8.A.1) family.</text>
</comment>
<dbReference type="InterPro" id="IPR058649">
    <property type="entry name" value="CzcB_C"/>
</dbReference>
<dbReference type="OrthoDB" id="9806939at2"/>
<dbReference type="Gene3D" id="2.40.420.20">
    <property type="match status" value="1"/>
</dbReference>
<name>A0A511XLL6_9PROT</name>
<dbReference type="InterPro" id="IPR058647">
    <property type="entry name" value="BSH_CzcB-like"/>
</dbReference>
<dbReference type="Pfam" id="PF25975">
    <property type="entry name" value="CzcB_C"/>
    <property type="match status" value="1"/>
</dbReference>
<dbReference type="InterPro" id="IPR051909">
    <property type="entry name" value="MFP_Cation_Efflux"/>
</dbReference>
<feature type="domain" description="CzcB-like C-terminal circularly permuted SH3-like" evidence="6">
    <location>
        <begin position="323"/>
        <end position="380"/>
    </location>
</feature>
<dbReference type="GO" id="GO:0016020">
    <property type="term" value="C:membrane"/>
    <property type="evidence" value="ECO:0007669"/>
    <property type="project" value="InterPro"/>
</dbReference>
<feature type="domain" description="CusB-like beta-barrel" evidence="4">
    <location>
        <begin position="240"/>
        <end position="316"/>
    </location>
</feature>
<evidence type="ECO:0000313" key="7">
    <source>
        <dbReference type="EMBL" id="GEN63822.1"/>
    </source>
</evidence>
<dbReference type="AlphaFoldDB" id="A0A511XLL6"/>
<dbReference type="EMBL" id="BJYG01000026">
    <property type="protein sequence ID" value="GEN63822.1"/>
    <property type="molecule type" value="Genomic_DNA"/>
</dbReference>
<organism evidence="7 8">
    <name type="scientific">Acetobacter oeni</name>
    <dbReference type="NCBI Taxonomy" id="304077"/>
    <lineage>
        <taxon>Bacteria</taxon>
        <taxon>Pseudomonadati</taxon>
        <taxon>Pseudomonadota</taxon>
        <taxon>Alphaproteobacteria</taxon>
        <taxon>Acetobacterales</taxon>
        <taxon>Acetobacteraceae</taxon>
        <taxon>Acetobacter</taxon>
    </lineage>
</organism>
<dbReference type="Pfam" id="PF25973">
    <property type="entry name" value="BSH_CzcB"/>
    <property type="match status" value="1"/>
</dbReference>
<protein>
    <submittedName>
        <fullName evidence="7">Uncharacterized protein</fullName>
    </submittedName>
</protein>
<dbReference type="Proteomes" id="UP000321746">
    <property type="component" value="Unassembled WGS sequence"/>
</dbReference>
<dbReference type="FunFam" id="2.40.30.170:FF:000010">
    <property type="entry name" value="Efflux RND transporter periplasmic adaptor subunit"/>
    <property type="match status" value="1"/>
</dbReference>
<dbReference type="GO" id="GO:0060003">
    <property type="term" value="P:copper ion export"/>
    <property type="evidence" value="ECO:0007669"/>
    <property type="project" value="TreeGrafter"/>
</dbReference>
<evidence type="ECO:0000256" key="2">
    <source>
        <dbReference type="ARBA" id="ARBA00022448"/>
    </source>
</evidence>
<dbReference type="InterPro" id="IPR006143">
    <property type="entry name" value="RND_pump_MFP"/>
</dbReference>
<accession>A0A511XLL6</accession>
<evidence type="ECO:0000259" key="6">
    <source>
        <dbReference type="Pfam" id="PF25975"/>
    </source>
</evidence>
<dbReference type="SUPFAM" id="SSF111369">
    <property type="entry name" value="HlyD-like secretion proteins"/>
    <property type="match status" value="1"/>
</dbReference>
<reference evidence="7 8" key="1">
    <citation type="submission" date="2019-07" db="EMBL/GenBank/DDBJ databases">
        <title>Whole genome shotgun sequence of Acetobacter oeni NBRC 105207.</title>
        <authorList>
            <person name="Hosoyama A."/>
            <person name="Uohara A."/>
            <person name="Ohji S."/>
            <person name="Ichikawa N."/>
        </authorList>
    </citation>
    <scope>NUCLEOTIDE SEQUENCE [LARGE SCALE GENOMIC DNA]</scope>
    <source>
        <strain evidence="7 8">NBRC 105207</strain>
    </source>
</reference>
<feature type="domain" description="CzcB-like barrel-sandwich hybrid" evidence="5">
    <location>
        <begin position="97"/>
        <end position="229"/>
    </location>
</feature>
<gene>
    <name evidence="7" type="ORF">AOE01nite_20460</name>
</gene>
<keyword evidence="3" id="KW-0175">Coiled coil</keyword>
<sequence>MSLHVAFSVFRALCRPAVAVLPVLIGLAFAGAGHSARGADSAPAPVPDVQHRPNGLLAVEPGSPVDKRLVVGPVSMSRWDRGTTSPGTIVAEPSRNVTVLPPSAGRIIDMTVKIGDHVQVGDELAHILSADVAQATADEIRARADLDLARRTFKRNQGVLSAGGGTAKDLDSARAALTEAEAEEDRAQTKLDALSASTTDSGVMTLKSPIEGDVSIVNATAGVNITDITQPLVVVTSIDEVWAVADVPERDIAGLALGQPVNLTMPAFPGKIFHSTVSGITPIMQPDSQVLDVRVILPNLDGKLHPNMYASMTVMEPEPPTLSVPQSALLMNNDAVTVFVEVRPHTFERRSVRIIYDDGDNCRVLSGLSAGERIVTSGAILLNDD</sequence>
<evidence type="ECO:0000259" key="5">
    <source>
        <dbReference type="Pfam" id="PF25973"/>
    </source>
</evidence>